<feature type="compositionally biased region" description="Low complexity" evidence="1">
    <location>
        <begin position="193"/>
        <end position="206"/>
    </location>
</feature>
<feature type="region of interest" description="Disordered" evidence="1">
    <location>
        <begin position="37"/>
        <end position="58"/>
    </location>
</feature>
<dbReference type="Gene3D" id="1.10.286.70">
    <property type="entry name" value="Get5 dimerization domain"/>
    <property type="match status" value="1"/>
</dbReference>
<reference evidence="4 5" key="1">
    <citation type="journal article" date="2016" name="Genome Biol. Evol.">
        <title>Divergent and convergent evolution of fungal pathogenicity.</title>
        <authorList>
            <person name="Shang Y."/>
            <person name="Xiao G."/>
            <person name="Zheng P."/>
            <person name="Cen K."/>
            <person name="Zhan S."/>
            <person name="Wang C."/>
        </authorList>
    </citation>
    <scope>NUCLEOTIDE SEQUENCE [LARGE SCALE GENOMIC DNA]</scope>
    <source>
        <strain evidence="4 5">RCEF 264</strain>
    </source>
</reference>
<protein>
    <recommendedName>
        <fullName evidence="6">Ubiquitin-like domain-containing protein</fullName>
    </recommendedName>
</protein>
<evidence type="ECO:0000313" key="4">
    <source>
        <dbReference type="EMBL" id="OAA64410.1"/>
    </source>
</evidence>
<name>A0A162MN69_9HYPO</name>
<evidence type="ECO:0000313" key="5">
    <source>
        <dbReference type="Proteomes" id="UP000076874"/>
    </source>
</evidence>
<organism evidence="4 5">
    <name type="scientific">Niveomyces insectorum RCEF 264</name>
    <dbReference type="NCBI Taxonomy" id="1081102"/>
    <lineage>
        <taxon>Eukaryota</taxon>
        <taxon>Fungi</taxon>
        <taxon>Dikarya</taxon>
        <taxon>Ascomycota</taxon>
        <taxon>Pezizomycotina</taxon>
        <taxon>Sordariomycetes</taxon>
        <taxon>Hypocreomycetidae</taxon>
        <taxon>Hypocreales</taxon>
        <taxon>Cordycipitaceae</taxon>
        <taxon>Niveomyces</taxon>
    </lineage>
</organism>
<dbReference type="Pfam" id="PF17183">
    <property type="entry name" value="Get5_C"/>
    <property type="match status" value="1"/>
</dbReference>
<dbReference type="AlphaFoldDB" id="A0A162MN69"/>
<feature type="domain" description="Get5 N-terminal" evidence="2">
    <location>
        <begin position="6"/>
        <end position="167"/>
    </location>
</feature>
<keyword evidence="5" id="KW-1185">Reference proteome</keyword>
<feature type="domain" description="Get5 C-terminal" evidence="3">
    <location>
        <begin position="210"/>
        <end position="256"/>
    </location>
</feature>
<accession>A0A162MN69</accession>
<sequence>MTEIQFAKSFLAALDARPIKLPADYVEDAHGYPSRSPYILPRMPRPMRRAGPAKRVAPGQERSVAVAVKSLHHNPPLVDVQLGALPLATTSLLDVRTALAAATHVPLGKLRLLHDKKPVPDSKVLKDVVAGGSGGGDGDGDGDANDTAAADAAAPARLELTVMVMGGAATVAAAQAAAEAEAAEKKRAAAAAETTKSATATDSSTAPVADSSGGGGTSAVESEAFWNDLRTFLVGRIKDDKQADEVFSLFLRAWEDRMI</sequence>
<dbReference type="InterPro" id="IPR024737">
    <property type="entry name" value="Get5_N"/>
</dbReference>
<dbReference type="EMBL" id="AZHD01000004">
    <property type="protein sequence ID" value="OAA64410.1"/>
    <property type="molecule type" value="Genomic_DNA"/>
</dbReference>
<dbReference type="OrthoDB" id="5366541at2759"/>
<dbReference type="Pfam" id="PF12754">
    <property type="entry name" value="Get5_N"/>
    <property type="match status" value="1"/>
</dbReference>
<comment type="caution">
    <text evidence="4">The sequence shown here is derived from an EMBL/GenBank/DDBJ whole genome shotgun (WGS) entry which is preliminary data.</text>
</comment>
<dbReference type="InterPro" id="IPR049256">
    <property type="entry name" value="Get5_C"/>
</dbReference>
<evidence type="ECO:0000256" key="1">
    <source>
        <dbReference type="SAM" id="MobiDB-lite"/>
    </source>
</evidence>
<dbReference type="Proteomes" id="UP000076874">
    <property type="component" value="Unassembled WGS sequence"/>
</dbReference>
<feature type="region of interest" description="Disordered" evidence="1">
    <location>
        <begin position="193"/>
        <end position="219"/>
    </location>
</feature>
<evidence type="ECO:0000259" key="2">
    <source>
        <dbReference type="Pfam" id="PF12754"/>
    </source>
</evidence>
<evidence type="ECO:0008006" key="6">
    <source>
        <dbReference type="Google" id="ProtNLM"/>
    </source>
</evidence>
<evidence type="ECO:0000259" key="3">
    <source>
        <dbReference type="Pfam" id="PF17183"/>
    </source>
</evidence>
<feature type="region of interest" description="Disordered" evidence="1">
    <location>
        <begin position="124"/>
        <end position="148"/>
    </location>
</feature>
<gene>
    <name evidence="4" type="ORF">SPI_03057</name>
</gene>
<proteinExistence type="predicted"/>